<reference evidence="9" key="1">
    <citation type="submission" date="2017-01" db="EMBL/GenBank/DDBJ databases">
        <authorList>
            <person name="Varghese N."/>
            <person name="Submissions S."/>
        </authorList>
    </citation>
    <scope>NUCLEOTIDE SEQUENCE [LARGE SCALE GENOMIC DNA]</scope>
    <source>
        <strain evidence="9">DSM 22306</strain>
    </source>
</reference>
<dbReference type="InterPro" id="IPR035251">
    <property type="entry name" value="ShlB_POTRA"/>
</dbReference>
<feature type="domain" description="ShlB POTRA" evidence="7">
    <location>
        <begin position="178"/>
        <end position="231"/>
    </location>
</feature>
<dbReference type="STRING" id="619304.SAMN05421760_1211"/>
<evidence type="ECO:0000259" key="7">
    <source>
        <dbReference type="Pfam" id="PF17287"/>
    </source>
</evidence>
<feature type="domain" description="Haemolysin activator HlyB C-terminal" evidence="5">
    <location>
        <begin position="236"/>
        <end position="555"/>
    </location>
</feature>
<dbReference type="InterPro" id="IPR051544">
    <property type="entry name" value="TPS_OM_transporter"/>
</dbReference>
<evidence type="ECO:0000256" key="2">
    <source>
        <dbReference type="ARBA" id="ARBA00022692"/>
    </source>
</evidence>
<dbReference type="PANTHER" id="PTHR34597">
    <property type="entry name" value="SLR1661 PROTEIN"/>
    <property type="match status" value="1"/>
</dbReference>
<proteinExistence type="predicted"/>
<dbReference type="GO" id="GO:0008320">
    <property type="term" value="F:protein transmembrane transporter activity"/>
    <property type="evidence" value="ECO:0007669"/>
    <property type="project" value="TreeGrafter"/>
</dbReference>
<feature type="domain" description="Polypeptide-transport-associated ShlB-type" evidence="6">
    <location>
        <begin position="103"/>
        <end position="176"/>
    </location>
</feature>
<dbReference type="GO" id="GO:0098046">
    <property type="term" value="C:type V protein secretion system complex"/>
    <property type="evidence" value="ECO:0007669"/>
    <property type="project" value="TreeGrafter"/>
</dbReference>
<feature type="region of interest" description="Disordered" evidence="4">
    <location>
        <begin position="61"/>
        <end position="84"/>
    </location>
</feature>
<dbReference type="Proteomes" id="UP000185999">
    <property type="component" value="Unassembled WGS sequence"/>
</dbReference>
<dbReference type="EMBL" id="FTOE01000021">
    <property type="protein sequence ID" value="SIT12664.1"/>
    <property type="molecule type" value="Genomic_DNA"/>
</dbReference>
<sequence length="592" mass="64732">MSYFSGCLKHFFTLNGNAVPMRIGLSLCLSIGVLMPDSSFAATQADIEAAQRQLNIIQRQEQDRIERDQEAARRRTDGVDGMDTQPLMPKITVPAIGAACRDIKTVTITDAVHLSAAVHKHITDEYNGHCLNVADIEQILGIITKDYIDSGYVTTRAYLPAQDLSTGTLEILVIEGVIEKILIKDGNTNSISVLNVFSSTEGDLLNLRDLEQGIDQINRLASNNAQLDIQPGDATGASQVIVYNQPGSPFHYYLSTDNQGSKSTGEVQTGLTFTADNLLGFDDMFSATHRESTPGDSERKFSVSDSFNFSIPFGYTTVSLATSYSRYASTILVPSGQELIASGNNRSDSLQIDRVMYRDQSTRVLLSGSITGKNARNYLDNQFLGVSSRRLTVLDIDANLSTDFAGGLLSLDLGYAQGLSVGGALKDPDNLPDWAPRAQFKKIKAGFNYNRPFRLFDEKISFTSQLSAQKAHSAVYGSEQISIGGLYSVRGFVNNSLSGDDGYYWRNELSVRKPITIGGEVLSARFYAGYDLGEVSSQVDDVPQGRLSGMVVGISTNWRGASLELINTRPLSLPDTMTKESNQTWFRVAYSF</sequence>
<dbReference type="InterPro" id="IPR005565">
    <property type="entry name" value="Hemolysn_activator_HlyB_C"/>
</dbReference>
<dbReference type="InterPro" id="IPR013686">
    <property type="entry name" value="Polypept-transport_assoc_ShlB"/>
</dbReference>
<evidence type="ECO:0000256" key="1">
    <source>
        <dbReference type="ARBA" id="ARBA00022452"/>
    </source>
</evidence>
<keyword evidence="2" id="KW-0812">Transmembrane</keyword>
<organism evidence="8 9">
    <name type="scientific">Neptunomonas antarctica</name>
    <dbReference type="NCBI Taxonomy" id="619304"/>
    <lineage>
        <taxon>Bacteria</taxon>
        <taxon>Pseudomonadati</taxon>
        <taxon>Pseudomonadota</taxon>
        <taxon>Gammaproteobacteria</taxon>
        <taxon>Oceanospirillales</taxon>
        <taxon>Oceanospirillaceae</taxon>
        <taxon>Neptunomonas</taxon>
    </lineage>
</organism>
<keyword evidence="9" id="KW-1185">Reference proteome</keyword>
<dbReference type="GO" id="GO:0046819">
    <property type="term" value="P:protein secretion by the type V secretion system"/>
    <property type="evidence" value="ECO:0007669"/>
    <property type="project" value="TreeGrafter"/>
</dbReference>
<dbReference type="Pfam" id="PF08479">
    <property type="entry name" value="POTRA_2"/>
    <property type="match status" value="1"/>
</dbReference>
<evidence type="ECO:0000259" key="6">
    <source>
        <dbReference type="Pfam" id="PF08479"/>
    </source>
</evidence>
<dbReference type="PANTHER" id="PTHR34597:SF3">
    <property type="entry name" value="OUTER MEMBRANE TRANSPORTER CDIB"/>
    <property type="match status" value="1"/>
</dbReference>
<dbReference type="Pfam" id="PF17287">
    <property type="entry name" value="POTRA_3"/>
    <property type="match status" value="1"/>
</dbReference>
<keyword evidence="3" id="KW-0998">Cell outer membrane</keyword>
<evidence type="ECO:0000259" key="5">
    <source>
        <dbReference type="Pfam" id="PF03865"/>
    </source>
</evidence>
<dbReference type="InterPro" id="IPR027282">
    <property type="entry name" value="TPS"/>
</dbReference>
<name>A0A1N7PPU8_9GAMM</name>
<gene>
    <name evidence="8" type="ORF">SAMN05421760_1211</name>
</gene>
<keyword evidence="1" id="KW-0472">Membrane</keyword>
<protein>
    <submittedName>
        <fullName evidence="8">Hemolysin activation/secretion protein</fullName>
    </submittedName>
</protein>
<evidence type="ECO:0000313" key="8">
    <source>
        <dbReference type="EMBL" id="SIT12664.1"/>
    </source>
</evidence>
<feature type="compositionally biased region" description="Basic and acidic residues" evidence="4">
    <location>
        <begin position="61"/>
        <end position="78"/>
    </location>
</feature>
<dbReference type="Pfam" id="PF03865">
    <property type="entry name" value="ShlB"/>
    <property type="match status" value="1"/>
</dbReference>
<keyword evidence="1" id="KW-1134">Transmembrane beta strand</keyword>
<evidence type="ECO:0000256" key="4">
    <source>
        <dbReference type="SAM" id="MobiDB-lite"/>
    </source>
</evidence>
<dbReference type="OrthoDB" id="290122at2"/>
<dbReference type="Gene3D" id="2.40.160.50">
    <property type="entry name" value="membrane protein fhac: a member of the omp85/tpsb transporter family"/>
    <property type="match status" value="1"/>
</dbReference>
<dbReference type="RefSeq" id="WP_054339602.1">
    <property type="nucleotide sequence ID" value="NZ_FTOE01000021.1"/>
</dbReference>
<accession>A0A1N7PPU8</accession>
<dbReference type="PIRSF" id="PIRSF029745">
    <property type="entry name" value="FhaC"/>
    <property type="match status" value="1"/>
</dbReference>
<dbReference type="AlphaFoldDB" id="A0A1N7PPU8"/>
<evidence type="ECO:0000256" key="3">
    <source>
        <dbReference type="ARBA" id="ARBA00023237"/>
    </source>
</evidence>
<dbReference type="Gene3D" id="3.10.20.310">
    <property type="entry name" value="membrane protein fhac"/>
    <property type="match status" value="1"/>
</dbReference>
<evidence type="ECO:0000313" key="9">
    <source>
        <dbReference type="Proteomes" id="UP000185999"/>
    </source>
</evidence>